<reference evidence="4 5" key="1">
    <citation type="submission" date="2015-06" db="EMBL/GenBank/DDBJ databases">
        <authorList>
            <person name="Wibberg Daniel"/>
        </authorList>
    </citation>
    <scope>NUCLEOTIDE SEQUENCE [LARGE SCALE GENOMIC DNA]</scope>
    <source>
        <strain evidence="4 5">T3/55T</strain>
    </source>
</reference>
<evidence type="ECO:0000256" key="1">
    <source>
        <dbReference type="ARBA" id="ARBA00022729"/>
    </source>
</evidence>
<feature type="transmembrane region" description="Helical" evidence="2">
    <location>
        <begin position="6"/>
        <end position="26"/>
    </location>
</feature>
<keyword evidence="2" id="KW-0472">Membrane</keyword>
<dbReference type="GO" id="GO:0004222">
    <property type="term" value="F:metalloendopeptidase activity"/>
    <property type="evidence" value="ECO:0007669"/>
    <property type="project" value="TreeGrafter"/>
</dbReference>
<sequence>MLPKAKARHIIMCELIVLLILSSFMIKKGLKYEAAMYASLYDSEKKFIKWVNFDVTKEALDMAYRYDIETYKSDVHLNWIELLAYLGAKYGGDFSRYKEKHMTDLANKLLSKEETMESLTKNMKYYDYYLEAYTAVLGGMVGEYKIEVSDETAPGGKRWEEKYGLKAFFPLAKNYPFSHFDDFGTSRSYGFKRKHLGHDLMGQVGTPVIAVESGYVEALGWNRYGGWRIGIRSFDKKRYYYYAHLRQNFPYNKSLQIGSVVQAGDVIGYLGRTGYSTKENTNNIRTPHLHFGIQLIFDESQKDSIHEIWIDCYELVKFLYKNRSATVKDPETKEYHRVYQIEDPAAEDFIKHQIYKYDDEDIDIHIYE</sequence>
<dbReference type="CDD" id="cd12797">
    <property type="entry name" value="M23_peptidase"/>
    <property type="match status" value="1"/>
</dbReference>
<proteinExistence type="predicted"/>
<evidence type="ECO:0000313" key="4">
    <source>
        <dbReference type="EMBL" id="CRZ34215.1"/>
    </source>
</evidence>
<gene>
    <name evidence="4" type="ORF">HHT355_1012</name>
</gene>
<dbReference type="Proteomes" id="UP000236497">
    <property type="component" value="Unassembled WGS sequence"/>
</dbReference>
<name>A0A0H5SGP9_HERHM</name>
<dbReference type="Gene3D" id="2.70.70.10">
    <property type="entry name" value="Glucose Permease (Domain IIA)"/>
    <property type="match status" value="1"/>
</dbReference>
<accession>A0A0H5SGP9</accession>
<keyword evidence="5" id="KW-1185">Reference proteome</keyword>
<keyword evidence="2" id="KW-1133">Transmembrane helix</keyword>
<organism evidence="4 5">
    <name type="scientific">Herbinix hemicellulosilytica</name>
    <dbReference type="NCBI Taxonomy" id="1564487"/>
    <lineage>
        <taxon>Bacteria</taxon>
        <taxon>Bacillati</taxon>
        <taxon>Bacillota</taxon>
        <taxon>Clostridia</taxon>
        <taxon>Lachnospirales</taxon>
        <taxon>Lachnospiraceae</taxon>
        <taxon>Herbinix</taxon>
    </lineage>
</organism>
<dbReference type="InterPro" id="IPR050570">
    <property type="entry name" value="Cell_wall_metabolism_enzyme"/>
</dbReference>
<keyword evidence="1" id="KW-0732">Signal</keyword>
<evidence type="ECO:0000313" key="5">
    <source>
        <dbReference type="Proteomes" id="UP000236497"/>
    </source>
</evidence>
<dbReference type="RefSeq" id="WP_103202339.1">
    <property type="nucleotide sequence ID" value="NZ_CVTD020000013.1"/>
</dbReference>
<evidence type="ECO:0000256" key="2">
    <source>
        <dbReference type="SAM" id="Phobius"/>
    </source>
</evidence>
<keyword evidence="2" id="KW-0812">Transmembrane</keyword>
<dbReference type="EMBL" id="CVTD020000013">
    <property type="protein sequence ID" value="CRZ34215.1"/>
    <property type="molecule type" value="Genomic_DNA"/>
</dbReference>
<dbReference type="Pfam" id="PF01551">
    <property type="entry name" value="Peptidase_M23"/>
    <property type="match status" value="1"/>
</dbReference>
<feature type="domain" description="M23ase beta-sheet core" evidence="3">
    <location>
        <begin position="194"/>
        <end position="294"/>
    </location>
</feature>
<dbReference type="SUPFAM" id="SSF51261">
    <property type="entry name" value="Duplicated hybrid motif"/>
    <property type="match status" value="1"/>
</dbReference>
<dbReference type="PANTHER" id="PTHR21666">
    <property type="entry name" value="PEPTIDASE-RELATED"/>
    <property type="match status" value="1"/>
</dbReference>
<evidence type="ECO:0000259" key="3">
    <source>
        <dbReference type="Pfam" id="PF01551"/>
    </source>
</evidence>
<protein>
    <submittedName>
        <fullName evidence="4">Putative membrane protein</fullName>
    </submittedName>
</protein>
<dbReference type="OrthoDB" id="9810477at2"/>
<dbReference type="PANTHER" id="PTHR21666:SF289">
    <property type="entry name" value="L-ALA--D-GLU ENDOPEPTIDASE"/>
    <property type="match status" value="1"/>
</dbReference>
<dbReference type="InterPro" id="IPR016047">
    <property type="entry name" value="M23ase_b-sheet_dom"/>
</dbReference>
<dbReference type="AlphaFoldDB" id="A0A0H5SGP9"/>
<dbReference type="InterPro" id="IPR011055">
    <property type="entry name" value="Dup_hybrid_motif"/>
</dbReference>